<gene>
    <name evidence="1" type="ORF">QO012_001329</name>
</gene>
<dbReference type="EMBL" id="JAUSVP010000003">
    <property type="protein sequence ID" value="MDQ0446838.1"/>
    <property type="molecule type" value="Genomic_DNA"/>
</dbReference>
<dbReference type="RefSeq" id="WP_238201605.1">
    <property type="nucleotide sequence ID" value="NZ_BPQE01000004.1"/>
</dbReference>
<comment type="caution">
    <text evidence="1">The sequence shown here is derived from an EMBL/GenBank/DDBJ whole genome shotgun (WGS) entry which is preliminary data.</text>
</comment>
<dbReference type="Proteomes" id="UP001231124">
    <property type="component" value="Unassembled WGS sequence"/>
</dbReference>
<sequence length="76" mass="8214">MMESEVGRLADATVRLPVRLAETAVLLALAMSYTWADMMAALCQAAGRAVDDRARLQARTVRLVGRGMPSPRRAVA</sequence>
<evidence type="ECO:0000313" key="2">
    <source>
        <dbReference type="Proteomes" id="UP001231124"/>
    </source>
</evidence>
<name>A0ABU0HWX3_9HYPH</name>
<evidence type="ECO:0000313" key="1">
    <source>
        <dbReference type="EMBL" id="MDQ0446838.1"/>
    </source>
</evidence>
<organism evidence="1 2">
    <name type="scientific">Methylobacterium aerolatum</name>
    <dbReference type="NCBI Taxonomy" id="418708"/>
    <lineage>
        <taxon>Bacteria</taxon>
        <taxon>Pseudomonadati</taxon>
        <taxon>Pseudomonadota</taxon>
        <taxon>Alphaproteobacteria</taxon>
        <taxon>Hyphomicrobiales</taxon>
        <taxon>Methylobacteriaceae</taxon>
        <taxon>Methylobacterium</taxon>
    </lineage>
</organism>
<keyword evidence="2" id="KW-1185">Reference proteome</keyword>
<proteinExistence type="predicted"/>
<accession>A0ABU0HWX3</accession>
<protein>
    <submittedName>
        <fullName evidence="1">Uncharacterized protein</fullName>
    </submittedName>
</protein>
<reference evidence="1 2" key="1">
    <citation type="submission" date="2023-07" db="EMBL/GenBank/DDBJ databases">
        <title>Genomic Encyclopedia of Type Strains, Phase IV (KMG-IV): sequencing the most valuable type-strain genomes for metagenomic binning, comparative biology and taxonomic classification.</title>
        <authorList>
            <person name="Goeker M."/>
        </authorList>
    </citation>
    <scope>NUCLEOTIDE SEQUENCE [LARGE SCALE GENOMIC DNA]</scope>
    <source>
        <strain evidence="1 2">DSM 19013</strain>
    </source>
</reference>